<dbReference type="Proteomes" id="UP000000740">
    <property type="component" value="Chromosome 1"/>
</dbReference>
<dbReference type="AlphaFoldDB" id="B9LU45"/>
<proteinExistence type="predicted"/>
<dbReference type="eggNOG" id="arCOG04519">
    <property type="taxonomic scope" value="Archaea"/>
</dbReference>
<sequence>MSVEPIATFESSLEDVGVELVRTTADEFESSLAPLLDSPAVGAPLPFENLSLPDTVETEPSVADLEAASTGVTAAGYGIADYGSVVIQGGANGEEPVSLYVDEHVAVVAASDILPDMDATFDRLAEDIRGGTGQAIIATGPSATADMGGLVKGAHGPIDVTVVLLEDR</sequence>
<protein>
    <recommendedName>
        <fullName evidence="1">LUD domain-containing protein</fullName>
    </recommendedName>
</protein>
<dbReference type="SUPFAM" id="SSF100950">
    <property type="entry name" value="NagB/RpiA/CoA transferase-like"/>
    <property type="match status" value="1"/>
</dbReference>
<dbReference type="InterPro" id="IPR037171">
    <property type="entry name" value="NagB/RpiA_transferase-like"/>
</dbReference>
<keyword evidence="3" id="KW-1185">Reference proteome</keyword>
<feature type="domain" description="LUD" evidence="1">
    <location>
        <begin position="63"/>
        <end position="165"/>
    </location>
</feature>
<organism evidence="2 3">
    <name type="scientific">Halorubrum lacusprofundi (strain ATCC 49239 / DSM 5036 / JCM 8891 / ACAM 34)</name>
    <dbReference type="NCBI Taxonomy" id="416348"/>
    <lineage>
        <taxon>Archaea</taxon>
        <taxon>Methanobacteriati</taxon>
        <taxon>Methanobacteriota</taxon>
        <taxon>Stenosarchaea group</taxon>
        <taxon>Halobacteria</taxon>
        <taxon>Halobacteriales</taxon>
        <taxon>Haloferacaceae</taxon>
        <taxon>Halorubrum</taxon>
    </lineage>
</organism>
<evidence type="ECO:0000313" key="2">
    <source>
        <dbReference type="EMBL" id="ACM58239.1"/>
    </source>
</evidence>
<reference evidence="2 3" key="1">
    <citation type="journal article" date="2016" name="Stand. Genomic Sci.">
        <title>Complete genome sequence of the Antarctic Halorubrum lacusprofundi type strain ACAM 34.</title>
        <authorList>
            <person name="Anderson I.J."/>
            <person name="DasSarma P."/>
            <person name="Lucas S."/>
            <person name="Copeland A."/>
            <person name="Lapidus A."/>
            <person name="Del Rio T.G."/>
            <person name="Tice H."/>
            <person name="Dalin E."/>
            <person name="Bruce D.C."/>
            <person name="Goodwin L."/>
            <person name="Pitluck S."/>
            <person name="Sims D."/>
            <person name="Brettin T.S."/>
            <person name="Detter J.C."/>
            <person name="Han C.S."/>
            <person name="Larimer F."/>
            <person name="Hauser L."/>
            <person name="Land M."/>
            <person name="Ivanova N."/>
            <person name="Richardson P."/>
            <person name="Cavicchioli R."/>
            <person name="DasSarma S."/>
            <person name="Woese C.R."/>
            <person name="Kyrpides N.C."/>
        </authorList>
    </citation>
    <scope>NUCLEOTIDE SEQUENCE [LARGE SCALE GENOMIC DNA]</scope>
    <source>
        <strain evidence="3">ATCC 49239 / DSM 5036 / JCM 8891 / ACAM 34</strain>
    </source>
</reference>
<dbReference type="Pfam" id="PF02589">
    <property type="entry name" value="LUD_dom"/>
    <property type="match status" value="1"/>
</dbReference>
<dbReference type="KEGG" id="hla:Hlac_2668"/>
<dbReference type="HOGENOM" id="CLU_090664_1_3_2"/>
<dbReference type="Gene3D" id="3.40.50.10420">
    <property type="entry name" value="NagB/RpiA/CoA transferase-like"/>
    <property type="match status" value="1"/>
</dbReference>
<dbReference type="RefSeq" id="WP_015911349.1">
    <property type="nucleotide sequence ID" value="NC_012029.1"/>
</dbReference>
<dbReference type="PANTHER" id="PTHR43682:SF1">
    <property type="entry name" value="LACTATE UTILIZATION PROTEIN C"/>
    <property type="match status" value="1"/>
</dbReference>
<dbReference type="EMBL" id="CP001365">
    <property type="protein sequence ID" value="ACM58239.1"/>
    <property type="molecule type" value="Genomic_DNA"/>
</dbReference>
<gene>
    <name evidence="2" type="ordered locus">Hlac_2668</name>
</gene>
<name>B9LU45_HALLT</name>
<evidence type="ECO:0000259" key="1">
    <source>
        <dbReference type="Pfam" id="PF02589"/>
    </source>
</evidence>
<dbReference type="GeneID" id="7400874"/>
<dbReference type="InterPro" id="IPR003741">
    <property type="entry name" value="LUD_dom"/>
</dbReference>
<dbReference type="InterPro" id="IPR024185">
    <property type="entry name" value="FTHF_cligase-like_sf"/>
</dbReference>
<evidence type="ECO:0000313" key="3">
    <source>
        <dbReference type="Proteomes" id="UP000000740"/>
    </source>
</evidence>
<accession>B9LU45</accession>
<dbReference type="PANTHER" id="PTHR43682">
    <property type="entry name" value="LACTATE UTILIZATION PROTEIN C"/>
    <property type="match status" value="1"/>
</dbReference>